<protein>
    <submittedName>
        <fullName evidence="2">Alkene reductase</fullName>
    </submittedName>
</protein>
<keyword evidence="3" id="KW-1185">Reference proteome</keyword>
<name>A0ABV9AHT6_9ACTN</name>
<dbReference type="Pfam" id="PF00724">
    <property type="entry name" value="Oxidored_FMN"/>
    <property type="match status" value="1"/>
</dbReference>
<dbReference type="Proteomes" id="UP001595839">
    <property type="component" value="Unassembled WGS sequence"/>
</dbReference>
<evidence type="ECO:0000313" key="3">
    <source>
        <dbReference type="Proteomes" id="UP001595839"/>
    </source>
</evidence>
<evidence type="ECO:0000259" key="1">
    <source>
        <dbReference type="Pfam" id="PF00724"/>
    </source>
</evidence>
<feature type="domain" description="NADH:flavin oxidoreductase/NADH oxidase N-terminal" evidence="1">
    <location>
        <begin position="3"/>
        <end position="340"/>
    </location>
</feature>
<dbReference type="EMBL" id="JBHSFK010000001">
    <property type="protein sequence ID" value="MFC4497968.1"/>
    <property type="molecule type" value="Genomic_DNA"/>
</dbReference>
<proteinExistence type="predicted"/>
<reference evidence="3" key="1">
    <citation type="journal article" date="2019" name="Int. J. Syst. Evol. Microbiol.">
        <title>The Global Catalogue of Microorganisms (GCM) 10K type strain sequencing project: providing services to taxonomists for standard genome sequencing and annotation.</title>
        <authorList>
            <consortium name="The Broad Institute Genomics Platform"/>
            <consortium name="The Broad Institute Genome Sequencing Center for Infectious Disease"/>
            <person name="Wu L."/>
            <person name="Ma J."/>
        </authorList>
    </citation>
    <scope>NUCLEOTIDE SEQUENCE [LARGE SCALE GENOMIC DNA]</scope>
    <source>
        <strain evidence="3">CGMCC 4.7177</strain>
    </source>
</reference>
<dbReference type="InterPro" id="IPR045247">
    <property type="entry name" value="Oye-like"/>
</dbReference>
<sequence>MADLFDEVKLGALTLPNRVVMAPLTRNRADRRGVPSPLAATYYAQRASAGLIISEGIQPSVAGQGFFATPGLHTEEQTAAWRHVTDEVHAAGGRIYAQLMHAGRISHPDLLRGLPGAPRDGIPLAPSPVRPTGTAKTYDGPRQFVTPRAMTTADLAETVRDFAAAARNALRAGFDGVELHGGSGMLLHQFLAANSNVRTDAHGGSLSGRIRLVVEVTEAVADAVGADRVGLRISPHNAFNDIDERDSEELYPALVDAVAAVGMAFLHVYETLDRIGTQRLRDRWPATFILNPHASDRRTPVALGSARAVLRQDAGDLVSFGRLFISNPDLPQRLRDGLPLTDPDPATFYGGDAHGYVDYPAYPG</sequence>
<gene>
    <name evidence="2" type="ORF">ACFPIH_00305</name>
</gene>
<evidence type="ECO:0000313" key="2">
    <source>
        <dbReference type="EMBL" id="MFC4497968.1"/>
    </source>
</evidence>
<dbReference type="PANTHER" id="PTHR22893">
    <property type="entry name" value="NADH OXIDOREDUCTASE-RELATED"/>
    <property type="match status" value="1"/>
</dbReference>
<dbReference type="InterPro" id="IPR013785">
    <property type="entry name" value="Aldolase_TIM"/>
</dbReference>
<accession>A0ABV9AHT6</accession>
<dbReference type="SUPFAM" id="SSF51395">
    <property type="entry name" value="FMN-linked oxidoreductases"/>
    <property type="match status" value="1"/>
</dbReference>
<comment type="caution">
    <text evidence="2">The sequence shown here is derived from an EMBL/GenBank/DDBJ whole genome shotgun (WGS) entry which is preliminary data.</text>
</comment>
<dbReference type="InterPro" id="IPR001155">
    <property type="entry name" value="OxRdtase_FMN_N"/>
</dbReference>
<dbReference type="PANTHER" id="PTHR22893:SF91">
    <property type="entry name" value="NADPH DEHYDROGENASE 2-RELATED"/>
    <property type="match status" value="1"/>
</dbReference>
<organism evidence="2 3">
    <name type="scientific">Streptomyces vulcanius</name>
    <dbReference type="NCBI Taxonomy" id="1441876"/>
    <lineage>
        <taxon>Bacteria</taxon>
        <taxon>Bacillati</taxon>
        <taxon>Actinomycetota</taxon>
        <taxon>Actinomycetes</taxon>
        <taxon>Kitasatosporales</taxon>
        <taxon>Streptomycetaceae</taxon>
        <taxon>Streptomyces</taxon>
    </lineage>
</organism>
<dbReference type="Gene3D" id="3.20.20.70">
    <property type="entry name" value="Aldolase class I"/>
    <property type="match status" value="1"/>
</dbReference>
<dbReference type="RefSeq" id="WP_381165941.1">
    <property type="nucleotide sequence ID" value="NZ_JBHSFK010000001.1"/>
</dbReference>
<dbReference type="CDD" id="cd02933">
    <property type="entry name" value="OYE_like_FMN"/>
    <property type="match status" value="1"/>
</dbReference>